<dbReference type="GO" id="GO:0005524">
    <property type="term" value="F:ATP binding"/>
    <property type="evidence" value="ECO:0007669"/>
    <property type="project" value="UniProtKB-KW"/>
</dbReference>
<dbReference type="GO" id="GO:0016887">
    <property type="term" value="F:ATP hydrolysis activity"/>
    <property type="evidence" value="ECO:0007669"/>
    <property type="project" value="InterPro"/>
</dbReference>
<evidence type="ECO:0000256" key="6">
    <source>
        <dbReference type="ARBA" id="ARBA00022840"/>
    </source>
</evidence>
<feature type="transmembrane region" description="Helical" evidence="9">
    <location>
        <begin position="158"/>
        <end position="179"/>
    </location>
</feature>
<dbReference type="InterPro" id="IPR003593">
    <property type="entry name" value="AAA+_ATPase"/>
</dbReference>
<evidence type="ECO:0000256" key="4">
    <source>
        <dbReference type="ARBA" id="ARBA00022692"/>
    </source>
</evidence>
<evidence type="ECO:0000256" key="2">
    <source>
        <dbReference type="ARBA" id="ARBA00022448"/>
    </source>
</evidence>
<keyword evidence="7 9" id="KW-1133">Transmembrane helix</keyword>
<organism evidence="12 13">
    <name type="scientific">Candidatus Lambdaproteobacteria bacterium RIFOXYD2_FULL_50_16</name>
    <dbReference type="NCBI Taxonomy" id="1817772"/>
    <lineage>
        <taxon>Bacteria</taxon>
        <taxon>Pseudomonadati</taxon>
        <taxon>Pseudomonadota</taxon>
        <taxon>Candidatus Lambdaproteobacteria</taxon>
    </lineage>
</organism>
<dbReference type="PROSITE" id="PS50893">
    <property type="entry name" value="ABC_TRANSPORTER_2"/>
    <property type="match status" value="1"/>
</dbReference>
<evidence type="ECO:0000256" key="7">
    <source>
        <dbReference type="ARBA" id="ARBA00022989"/>
    </source>
</evidence>
<dbReference type="GO" id="GO:0015421">
    <property type="term" value="F:ABC-type oligopeptide transporter activity"/>
    <property type="evidence" value="ECO:0007669"/>
    <property type="project" value="TreeGrafter"/>
</dbReference>
<comment type="subcellular location">
    <subcellularLocation>
        <location evidence="1">Cell membrane</location>
        <topology evidence="1">Multi-pass membrane protein</topology>
    </subcellularLocation>
</comment>
<proteinExistence type="predicted"/>
<dbReference type="InterPro" id="IPR036640">
    <property type="entry name" value="ABC1_TM_sf"/>
</dbReference>
<feature type="domain" description="ABC transporter" evidence="10">
    <location>
        <begin position="337"/>
        <end position="572"/>
    </location>
</feature>
<evidence type="ECO:0000256" key="1">
    <source>
        <dbReference type="ARBA" id="ARBA00004651"/>
    </source>
</evidence>
<dbReference type="SUPFAM" id="SSF52540">
    <property type="entry name" value="P-loop containing nucleoside triphosphate hydrolases"/>
    <property type="match status" value="1"/>
</dbReference>
<dbReference type="PROSITE" id="PS00211">
    <property type="entry name" value="ABC_TRANSPORTER_1"/>
    <property type="match status" value="1"/>
</dbReference>
<evidence type="ECO:0000259" key="10">
    <source>
        <dbReference type="PROSITE" id="PS50893"/>
    </source>
</evidence>
<dbReference type="CDD" id="cd18552">
    <property type="entry name" value="ABC_6TM_MsbA_like"/>
    <property type="match status" value="1"/>
</dbReference>
<dbReference type="Gene3D" id="1.20.1560.10">
    <property type="entry name" value="ABC transporter type 1, transmembrane domain"/>
    <property type="match status" value="1"/>
</dbReference>
<dbReference type="Pfam" id="PF00664">
    <property type="entry name" value="ABC_membrane"/>
    <property type="match status" value="1"/>
</dbReference>
<dbReference type="InterPro" id="IPR027417">
    <property type="entry name" value="P-loop_NTPase"/>
</dbReference>
<comment type="caution">
    <text evidence="12">The sequence shown here is derived from an EMBL/GenBank/DDBJ whole genome shotgun (WGS) entry which is preliminary data.</text>
</comment>
<keyword evidence="8 9" id="KW-0472">Membrane</keyword>
<evidence type="ECO:0000256" key="9">
    <source>
        <dbReference type="SAM" id="Phobius"/>
    </source>
</evidence>
<feature type="transmembrane region" description="Helical" evidence="9">
    <location>
        <begin position="57"/>
        <end position="76"/>
    </location>
</feature>
<keyword evidence="4 9" id="KW-0812">Transmembrane</keyword>
<gene>
    <name evidence="12" type="ORF">A2527_03195</name>
</gene>
<protein>
    <submittedName>
        <fullName evidence="12">ABC transporter</fullName>
    </submittedName>
</protein>
<dbReference type="InterPro" id="IPR017871">
    <property type="entry name" value="ABC_transporter-like_CS"/>
</dbReference>
<evidence type="ECO:0000256" key="5">
    <source>
        <dbReference type="ARBA" id="ARBA00022741"/>
    </source>
</evidence>
<name>A0A1F6GER4_9PROT</name>
<reference evidence="12 13" key="1">
    <citation type="journal article" date="2016" name="Nat. Commun.">
        <title>Thousands of microbial genomes shed light on interconnected biogeochemical processes in an aquifer system.</title>
        <authorList>
            <person name="Anantharaman K."/>
            <person name="Brown C.T."/>
            <person name="Hug L.A."/>
            <person name="Sharon I."/>
            <person name="Castelle C.J."/>
            <person name="Probst A.J."/>
            <person name="Thomas B.C."/>
            <person name="Singh A."/>
            <person name="Wilkins M.J."/>
            <person name="Karaoz U."/>
            <person name="Brodie E.L."/>
            <person name="Williams K.H."/>
            <person name="Hubbard S.S."/>
            <person name="Banfield J.F."/>
        </authorList>
    </citation>
    <scope>NUCLEOTIDE SEQUENCE [LARGE SCALE GENOMIC DNA]</scope>
</reference>
<dbReference type="FunFam" id="3.40.50.300:FF:000221">
    <property type="entry name" value="Multidrug ABC transporter ATP-binding protein"/>
    <property type="match status" value="1"/>
</dbReference>
<dbReference type="Gene3D" id="3.40.50.300">
    <property type="entry name" value="P-loop containing nucleotide triphosphate hydrolases"/>
    <property type="match status" value="1"/>
</dbReference>
<accession>A0A1F6GER4</accession>
<dbReference type="Proteomes" id="UP000178449">
    <property type="component" value="Unassembled WGS sequence"/>
</dbReference>
<dbReference type="STRING" id="1817772.A2527_03195"/>
<keyword evidence="6" id="KW-0067">ATP-binding</keyword>
<dbReference type="SUPFAM" id="SSF90123">
    <property type="entry name" value="ABC transporter transmembrane region"/>
    <property type="match status" value="1"/>
</dbReference>
<evidence type="ECO:0000256" key="8">
    <source>
        <dbReference type="ARBA" id="ARBA00023136"/>
    </source>
</evidence>
<evidence type="ECO:0000313" key="12">
    <source>
        <dbReference type="EMBL" id="OGG96578.1"/>
    </source>
</evidence>
<dbReference type="PANTHER" id="PTHR43394">
    <property type="entry name" value="ATP-DEPENDENT PERMEASE MDL1, MITOCHONDRIAL"/>
    <property type="match status" value="1"/>
</dbReference>
<dbReference type="PROSITE" id="PS50929">
    <property type="entry name" value="ABC_TM1F"/>
    <property type="match status" value="1"/>
</dbReference>
<dbReference type="InterPro" id="IPR011527">
    <property type="entry name" value="ABC1_TM_dom"/>
</dbReference>
<feature type="transmembrane region" description="Helical" evidence="9">
    <location>
        <begin position="240"/>
        <end position="260"/>
    </location>
</feature>
<keyword evidence="5" id="KW-0547">Nucleotide-binding</keyword>
<dbReference type="InterPro" id="IPR003439">
    <property type="entry name" value="ABC_transporter-like_ATP-bd"/>
</dbReference>
<dbReference type="EMBL" id="MFNE01000010">
    <property type="protein sequence ID" value="OGG96578.1"/>
    <property type="molecule type" value="Genomic_DNA"/>
</dbReference>
<evidence type="ECO:0000313" key="13">
    <source>
        <dbReference type="Proteomes" id="UP000178449"/>
    </source>
</evidence>
<dbReference type="InterPro" id="IPR039421">
    <property type="entry name" value="Type_1_exporter"/>
</dbReference>
<keyword evidence="2" id="KW-0813">Transport</keyword>
<sequence length="581" mass="65029">MSVPNQLLRLVLGHKGHLFFGVVFMVFYALFTVAPAKYMKDIVDALGSGKVPEQSRFILVGFGIVLLFFFKGITFFGQNYLMNSMGQKIIMELREKLFRQILMLPVEFHNKQSTGDLISRFTTDLTSLAEAVKTAISGPLRDLPQILILLGIMGYRSWQLFLLTLLLLPVAGWLIQTFGQQNQLVTTKRQSKYGDLTNLLNETITGIRIVQAFGMEGYEARRFKAENHRLFRYFLHSVKIGSYSFPILELIGGICGASVLTFGGYLIIHGQITGGDFASFIVAFFMMNEPIKKFNGFTLKIQEGMASANRIYEILQTENPIRDRSGSVLLEPLQKEIRIKVERFDYGGKAVLKDIDLVLPKGSITALVGASGSGKTTLANLLPRFFDVPDGMGVITIDGVDIRSATLNSLRGQIALVTQEIVLFNDTVRNNISYGKIDCDQAALEHAAKVAYAYDFITKFENGFDQEIGEKGQLLSGGQRQRLSISRALIKDAPILILDEATSALDTESEKEVQAAIENLMKNRTSLVIAHRLSTVQHADIIHVLKEGRIIESGSHRELLEQKGEYYRLYQLQFRDDPIED</sequence>
<dbReference type="PANTHER" id="PTHR43394:SF1">
    <property type="entry name" value="ATP-BINDING CASSETTE SUB-FAMILY B MEMBER 10, MITOCHONDRIAL"/>
    <property type="match status" value="1"/>
</dbReference>
<dbReference type="GO" id="GO:0005886">
    <property type="term" value="C:plasma membrane"/>
    <property type="evidence" value="ECO:0007669"/>
    <property type="project" value="UniProtKB-SubCell"/>
</dbReference>
<dbReference type="SMART" id="SM00382">
    <property type="entry name" value="AAA"/>
    <property type="match status" value="1"/>
</dbReference>
<dbReference type="Pfam" id="PF00005">
    <property type="entry name" value="ABC_tran"/>
    <property type="match status" value="1"/>
</dbReference>
<evidence type="ECO:0000256" key="3">
    <source>
        <dbReference type="ARBA" id="ARBA00022475"/>
    </source>
</evidence>
<keyword evidence="3" id="KW-1003">Cell membrane</keyword>
<dbReference type="AlphaFoldDB" id="A0A1F6GER4"/>
<evidence type="ECO:0000259" key="11">
    <source>
        <dbReference type="PROSITE" id="PS50929"/>
    </source>
</evidence>
<feature type="transmembrane region" description="Helical" evidence="9">
    <location>
        <begin position="16"/>
        <end position="36"/>
    </location>
</feature>
<feature type="domain" description="ABC transmembrane type-1" evidence="11">
    <location>
        <begin position="19"/>
        <end position="303"/>
    </location>
</feature>